<reference evidence="1 2" key="1">
    <citation type="submission" date="2023-11" db="EMBL/GenBank/DDBJ databases">
        <title>Halocaridina rubra genome assembly.</title>
        <authorList>
            <person name="Smith C."/>
        </authorList>
    </citation>
    <scope>NUCLEOTIDE SEQUENCE [LARGE SCALE GENOMIC DNA]</scope>
    <source>
        <strain evidence="1">EP-1</strain>
        <tissue evidence="1">Whole</tissue>
    </source>
</reference>
<dbReference type="EMBL" id="JAXCGZ010002299">
    <property type="protein sequence ID" value="KAK7084071.1"/>
    <property type="molecule type" value="Genomic_DNA"/>
</dbReference>
<organism evidence="1 2">
    <name type="scientific">Halocaridina rubra</name>
    <name type="common">Hawaiian red shrimp</name>
    <dbReference type="NCBI Taxonomy" id="373956"/>
    <lineage>
        <taxon>Eukaryota</taxon>
        <taxon>Metazoa</taxon>
        <taxon>Ecdysozoa</taxon>
        <taxon>Arthropoda</taxon>
        <taxon>Crustacea</taxon>
        <taxon>Multicrustacea</taxon>
        <taxon>Malacostraca</taxon>
        <taxon>Eumalacostraca</taxon>
        <taxon>Eucarida</taxon>
        <taxon>Decapoda</taxon>
        <taxon>Pleocyemata</taxon>
        <taxon>Caridea</taxon>
        <taxon>Atyoidea</taxon>
        <taxon>Atyidae</taxon>
        <taxon>Halocaridina</taxon>
    </lineage>
</organism>
<dbReference type="Proteomes" id="UP001381693">
    <property type="component" value="Unassembled WGS sequence"/>
</dbReference>
<protein>
    <submittedName>
        <fullName evidence="1">Uncharacterized protein</fullName>
    </submittedName>
</protein>
<evidence type="ECO:0000313" key="1">
    <source>
        <dbReference type="EMBL" id="KAK7084071.1"/>
    </source>
</evidence>
<gene>
    <name evidence="1" type="ORF">SK128_010732</name>
</gene>
<sequence>MQVRRYQGPMAKGQIFKERHKVSEIWSTVTTSKDYRATSTAPTIYTATPTACAISTPASTVPATFTTSPTAPISQKPLTQSPPSLQDDVLYISFLGVASTLE</sequence>
<dbReference type="AlphaFoldDB" id="A0AAN8XJR3"/>
<evidence type="ECO:0000313" key="2">
    <source>
        <dbReference type="Proteomes" id="UP001381693"/>
    </source>
</evidence>
<keyword evidence="2" id="KW-1185">Reference proteome</keyword>
<comment type="caution">
    <text evidence="1">The sequence shown here is derived from an EMBL/GenBank/DDBJ whole genome shotgun (WGS) entry which is preliminary data.</text>
</comment>
<accession>A0AAN8XJR3</accession>
<proteinExistence type="predicted"/>
<name>A0AAN8XJR3_HALRR</name>